<dbReference type="SUPFAM" id="SSF48452">
    <property type="entry name" value="TPR-like"/>
    <property type="match status" value="1"/>
</dbReference>
<name>A0A916NP16_9BACT</name>
<feature type="repeat" description="TPR" evidence="1">
    <location>
        <begin position="75"/>
        <end position="108"/>
    </location>
</feature>
<dbReference type="Gene3D" id="1.25.40.10">
    <property type="entry name" value="Tetratricopeptide repeat domain"/>
    <property type="match status" value="2"/>
</dbReference>
<dbReference type="EMBL" id="CAJRAF010000004">
    <property type="protein sequence ID" value="CAG5018177.1"/>
    <property type="molecule type" value="Genomic_DNA"/>
</dbReference>
<dbReference type="InterPro" id="IPR011990">
    <property type="entry name" value="TPR-like_helical_dom_sf"/>
</dbReference>
<evidence type="ECO:0008006" key="5">
    <source>
        <dbReference type="Google" id="ProtNLM"/>
    </source>
</evidence>
<proteinExistence type="predicted"/>
<keyword evidence="1" id="KW-0802">TPR repeat</keyword>
<protein>
    <recommendedName>
        <fullName evidence="5">Tetratricopeptide repeat protein</fullName>
    </recommendedName>
</protein>
<dbReference type="PANTHER" id="PTHR45588:SF1">
    <property type="entry name" value="WW DOMAIN-CONTAINING PROTEIN"/>
    <property type="match status" value="1"/>
</dbReference>
<evidence type="ECO:0000256" key="1">
    <source>
        <dbReference type="PROSITE-ProRule" id="PRU00339"/>
    </source>
</evidence>
<reference evidence="3" key="1">
    <citation type="submission" date="2021-04" db="EMBL/GenBank/DDBJ databases">
        <authorList>
            <person name="Rodrigo-Torres L."/>
            <person name="Arahal R. D."/>
            <person name="Lucena T."/>
        </authorList>
    </citation>
    <scope>NUCLEOTIDE SEQUENCE</scope>
    <source>
        <strain evidence="3">CECT 9275</strain>
    </source>
</reference>
<dbReference type="PANTHER" id="PTHR45588">
    <property type="entry name" value="TPR DOMAIN-CONTAINING PROTEIN"/>
    <property type="match status" value="1"/>
</dbReference>
<sequence>MKNILLPLLLPLFILGAFFSETKKETTAAHTNAAITICGGSPTGYLPAAENGKYIGPLPGWGNYSYHIATLKDSAQFYFNQGLTMYYSYHMKEALASFKEASRFDPAHALTYWGQALAMGPYYNAAHNYVMPAAVQEVLMRMNSAKAATEKEKHLVAAMNKRYSADLSGADRIALNMSYASEMQKLVTLHPDDQDIKALYVDAVMVIHAWDFWNNDGSPKEWTPGLVSVCEEILEANPMHPAALHYHIHLTEASRHPEVALPNADKLKTLLPGVPHMVHMASHEYERNGLFDKGVEVNDLADNNLMRYDSLASHLALVKHSPHYFAVQTYCAMSGGMYKTGMKDAIRCRKSVSPTPESWYDQYLYMMPVLTLVRLGKWEEILKDPVSPDPKWAYAALLHHFAKGMALVNTGRLTSAQKELLALQDKLNDPLLAKRRIPFNAALPAAKIAEGILDATILFDQGSFDQAISRLYKAIEIEDGLVYTEPNDWPIPARQFLGAYLLKMGNAPLAEKVYLEDLMWNPANGWSRLGLYQSLLAQQKMQDLALHQAKYQASFSHADVTPTGSVFMK</sequence>
<comment type="caution">
    <text evidence="3">The sequence shown here is derived from an EMBL/GenBank/DDBJ whole genome shotgun (WGS) entry which is preliminary data.</text>
</comment>
<organism evidence="3 4">
    <name type="scientific">Dyadobacter helix</name>
    <dbReference type="NCBI Taxonomy" id="2822344"/>
    <lineage>
        <taxon>Bacteria</taxon>
        <taxon>Pseudomonadati</taxon>
        <taxon>Bacteroidota</taxon>
        <taxon>Cytophagia</taxon>
        <taxon>Cytophagales</taxon>
        <taxon>Spirosomataceae</taxon>
        <taxon>Dyadobacter</taxon>
    </lineage>
</organism>
<evidence type="ECO:0000313" key="4">
    <source>
        <dbReference type="Proteomes" id="UP000680038"/>
    </source>
</evidence>
<feature type="chain" id="PRO_5038138269" description="Tetratricopeptide repeat protein" evidence="2">
    <location>
        <begin position="20"/>
        <end position="569"/>
    </location>
</feature>
<gene>
    <name evidence="3" type="ORF">DYBT9275_05948</name>
</gene>
<accession>A0A916NP16</accession>
<dbReference type="AlphaFoldDB" id="A0A916NP16"/>
<dbReference type="PROSITE" id="PS50005">
    <property type="entry name" value="TPR"/>
    <property type="match status" value="1"/>
</dbReference>
<feature type="signal peptide" evidence="2">
    <location>
        <begin position="1"/>
        <end position="19"/>
    </location>
</feature>
<keyword evidence="4" id="KW-1185">Reference proteome</keyword>
<evidence type="ECO:0000313" key="3">
    <source>
        <dbReference type="EMBL" id="CAG5018177.1"/>
    </source>
</evidence>
<evidence type="ECO:0000256" key="2">
    <source>
        <dbReference type="SAM" id="SignalP"/>
    </source>
</evidence>
<keyword evidence="2" id="KW-0732">Signal</keyword>
<dbReference type="RefSeq" id="WP_215242262.1">
    <property type="nucleotide sequence ID" value="NZ_CAJRAF010000004.1"/>
</dbReference>
<dbReference type="Proteomes" id="UP000680038">
    <property type="component" value="Unassembled WGS sequence"/>
</dbReference>
<dbReference type="InterPro" id="IPR019734">
    <property type="entry name" value="TPR_rpt"/>
</dbReference>